<feature type="binding site" evidence="3">
    <location>
        <position position="130"/>
    </location>
    <ligand>
        <name>a divalent metal cation</name>
        <dbReference type="ChEBI" id="CHEBI:60240"/>
    </ligand>
</feature>
<dbReference type="PANTHER" id="PTHR37302">
    <property type="entry name" value="SLR1116 PROTEIN"/>
    <property type="match status" value="1"/>
</dbReference>
<dbReference type="SUPFAM" id="SSF109854">
    <property type="entry name" value="DinB/YfiT-like putative metalloenzymes"/>
    <property type="match status" value="1"/>
</dbReference>
<evidence type="ECO:0000256" key="3">
    <source>
        <dbReference type="PIRSR" id="PIRSR607837-1"/>
    </source>
</evidence>
<dbReference type="OrthoDB" id="9807509at2"/>
<dbReference type="Proteomes" id="UP000194841">
    <property type="component" value="Unassembled WGS sequence"/>
</dbReference>
<dbReference type="PANTHER" id="PTHR37302:SF1">
    <property type="entry name" value="PROTEIN DINB"/>
    <property type="match status" value="1"/>
</dbReference>
<dbReference type="InterPro" id="IPR007837">
    <property type="entry name" value="DinB"/>
</dbReference>
<protein>
    <submittedName>
        <fullName evidence="4">Damage-inducible protein DinB</fullName>
    </submittedName>
</protein>
<keyword evidence="5" id="KW-1185">Reference proteome</keyword>
<proteinExistence type="inferred from homology"/>
<keyword evidence="2 3" id="KW-0479">Metal-binding</keyword>
<gene>
    <name evidence="4" type="ORF">B1199_08225</name>
</gene>
<comment type="similarity">
    <text evidence="1">Belongs to the DinB family.</text>
</comment>
<name>A0A244CRS8_PSEDV</name>
<dbReference type="InterPro" id="IPR034660">
    <property type="entry name" value="DinB/YfiT-like"/>
</dbReference>
<feature type="binding site" evidence="3">
    <location>
        <position position="126"/>
    </location>
    <ligand>
        <name>a divalent metal cation</name>
        <dbReference type="ChEBI" id="CHEBI:60240"/>
    </ligand>
</feature>
<accession>A0A244CRS8</accession>
<organism evidence="4 5">
    <name type="scientific">Pseudoalteromonas ulvae</name>
    <dbReference type="NCBI Taxonomy" id="107327"/>
    <lineage>
        <taxon>Bacteria</taxon>
        <taxon>Pseudomonadati</taxon>
        <taxon>Pseudomonadota</taxon>
        <taxon>Gammaproteobacteria</taxon>
        <taxon>Alteromonadales</taxon>
        <taxon>Pseudoalteromonadaceae</taxon>
        <taxon>Pseudoalteromonas</taxon>
    </lineage>
</organism>
<evidence type="ECO:0000313" key="5">
    <source>
        <dbReference type="Proteomes" id="UP000194841"/>
    </source>
</evidence>
<dbReference type="GO" id="GO:0046872">
    <property type="term" value="F:metal ion binding"/>
    <property type="evidence" value="ECO:0007669"/>
    <property type="project" value="UniProtKB-KW"/>
</dbReference>
<reference evidence="4 5" key="1">
    <citation type="submission" date="2017-02" db="EMBL/GenBank/DDBJ databases">
        <title>Pseudoalteromonas ulvae TC14 Genome.</title>
        <authorList>
            <person name="Molmeret M."/>
        </authorList>
    </citation>
    <scope>NUCLEOTIDE SEQUENCE [LARGE SCALE GENOMIC DNA]</scope>
    <source>
        <strain evidence="4">TC14</strain>
    </source>
</reference>
<dbReference type="Gene3D" id="1.20.120.450">
    <property type="entry name" value="dinb family like domain"/>
    <property type="match status" value="1"/>
</dbReference>
<dbReference type="Pfam" id="PF05163">
    <property type="entry name" value="DinB"/>
    <property type="match status" value="1"/>
</dbReference>
<feature type="binding site" evidence="3">
    <location>
        <position position="42"/>
    </location>
    <ligand>
        <name>a divalent metal cation</name>
        <dbReference type="ChEBI" id="CHEBI:60240"/>
    </ligand>
</feature>
<evidence type="ECO:0000256" key="1">
    <source>
        <dbReference type="ARBA" id="ARBA00008635"/>
    </source>
</evidence>
<dbReference type="RefSeq" id="WP_086743617.1">
    <property type="nucleotide sequence ID" value="NZ_MWPV01000002.1"/>
</dbReference>
<dbReference type="EMBL" id="MWPV01000002">
    <property type="protein sequence ID" value="OUL58311.1"/>
    <property type="molecule type" value="Genomic_DNA"/>
</dbReference>
<evidence type="ECO:0000256" key="2">
    <source>
        <dbReference type="ARBA" id="ARBA00022723"/>
    </source>
</evidence>
<sequence>MDFVTAFKYKQWANAELLLCAQSQIQQLPEDEARFFIRILHHTSVVDSLFISRITGSAERYTADNTIETPTLAELQHTMNLHDQWLVDYTLRLSAEELVRHIDFKFVDGDGGRLSVSEILLHLLTHGSNHRGMASRVLSSHGLERPKDTYTRYLHLTEPERRTHL</sequence>
<comment type="caution">
    <text evidence="4">The sequence shown here is derived from an EMBL/GenBank/DDBJ whole genome shotgun (WGS) entry which is preliminary data.</text>
</comment>
<evidence type="ECO:0000313" key="4">
    <source>
        <dbReference type="EMBL" id="OUL58311.1"/>
    </source>
</evidence>
<dbReference type="AlphaFoldDB" id="A0A244CRS8"/>